<evidence type="ECO:0008006" key="5">
    <source>
        <dbReference type="Google" id="ProtNLM"/>
    </source>
</evidence>
<dbReference type="SUPFAM" id="SSF53681">
    <property type="entry name" value="Aspartate/glutamate racemase"/>
    <property type="match status" value="2"/>
</dbReference>
<dbReference type="Pfam" id="PF01177">
    <property type="entry name" value="Asp_Glu_race"/>
    <property type="match status" value="1"/>
</dbReference>
<organism evidence="3 4">
    <name type="scientific">Inquilinus limosus MP06</name>
    <dbReference type="NCBI Taxonomy" id="1398085"/>
    <lineage>
        <taxon>Bacteria</taxon>
        <taxon>Pseudomonadati</taxon>
        <taxon>Pseudomonadota</taxon>
        <taxon>Alphaproteobacteria</taxon>
        <taxon>Rhodospirillales</taxon>
        <taxon>Rhodospirillaceae</taxon>
        <taxon>Inquilinus</taxon>
    </lineage>
</organism>
<dbReference type="InterPro" id="IPR015942">
    <property type="entry name" value="Asp/Glu/hydantoin_racemase"/>
</dbReference>
<protein>
    <recommendedName>
        <fullName evidence="5">Aspartate racemase</fullName>
    </recommendedName>
</protein>
<dbReference type="Gene3D" id="3.40.50.1860">
    <property type="match status" value="2"/>
</dbReference>
<proteinExistence type="inferred from homology"/>
<dbReference type="AlphaFoldDB" id="A0A0A0D7X7"/>
<evidence type="ECO:0000313" key="4">
    <source>
        <dbReference type="Proteomes" id="UP000029995"/>
    </source>
</evidence>
<sequence>MTGDSRVIGIIGGMGPAATVEFMSRVVRRTDAEDDDGHFRMLVDNNPKVPSRIAAIIEGTGADPLPELQRMAAGLERAGADFLVMPCNTAHHYHRAIADAVGIPFISIVDVAAEHLARHYPGARRIGFLASPAVRETGVYDTAFDRHGLAIVYPDAEANAQLLGIIREIKAGQVGDRQAVGFRRVAGALAGAADAILVACTELSLLPLSAVGDMPVLDTLDLLVDATIEAAREGSCVR</sequence>
<dbReference type="PANTHER" id="PTHR21198">
    <property type="entry name" value="GLUTAMATE RACEMASE"/>
    <property type="match status" value="1"/>
</dbReference>
<evidence type="ECO:0000256" key="2">
    <source>
        <dbReference type="ARBA" id="ARBA00023235"/>
    </source>
</evidence>
<dbReference type="OrthoDB" id="9803739at2"/>
<dbReference type="GO" id="GO:0047661">
    <property type="term" value="F:amino-acid racemase activity"/>
    <property type="evidence" value="ECO:0007669"/>
    <property type="project" value="InterPro"/>
</dbReference>
<gene>
    <name evidence="3" type="ORF">P409_13180</name>
</gene>
<keyword evidence="2" id="KW-0413">Isomerase</keyword>
<name>A0A0A0D7X7_9PROT</name>
<comment type="caution">
    <text evidence="3">The sequence shown here is derived from an EMBL/GenBank/DDBJ whole genome shotgun (WGS) entry which is preliminary data.</text>
</comment>
<accession>A0A0A0D7X7</accession>
<evidence type="ECO:0000256" key="1">
    <source>
        <dbReference type="ARBA" id="ARBA00007847"/>
    </source>
</evidence>
<dbReference type="InterPro" id="IPR004380">
    <property type="entry name" value="Asp_race"/>
</dbReference>
<dbReference type="NCBIfam" id="TIGR00035">
    <property type="entry name" value="asp_race"/>
    <property type="match status" value="1"/>
</dbReference>
<dbReference type="PANTHER" id="PTHR21198:SF7">
    <property type="entry name" value="ASPARTATE-GLUTAMATE RACEMASE FAMILY"/>
    <property type="match status" value="1"/>
</dbReference>
<evidence type="ECO:0000313" key="3">
    <source>
        <dbReference type="EMBL" id="KGM33908.1"/>
    </source>
</evidence>
<comment type="similarity">
    <text evidence="1">Belongs to the aspartate/glutamate racemases family.</text>
</comment>
<dbReference type="RefSeq" id="WP_034836928.1">
    <property type="nucleotide sequence ID" value="NZ_JANX01000138.1"/>
</dbReference>
<dbReference type="Proteomes" id="UP000029995">
    <property type="component" value="Unassembled WGS sequence"/>
</dbReference>
<reference evidence="3 4" key="1">
    <citation type="submission" date="2014-01" db="EMBL/GenBank/DDBJ databases">
        <title>Genome sequence determination for a cystic fibrosis isolate, Inquilinus limosus.</title>
        <authorList>
            <person name="Pino M."/>
            <person name="Di Conza J."/>
            <person name="Gutkind G."/>
        </authorList>
    </citation>
    <scope>NUCLEOTIDE SEQUENCE [LARGE SCALE GENOMIC DNA]</scope>
    <source>
        <strain evidence="3 4">MP06</strain>
    </source>
</reference>
<dbReference type="EMBL" id="JANX01000138">
    <property type="protein sequence ID" value="KGM33908.1"/>
    <property type="molecule type" value="Genomic_DNA"/>
</dbReference>
<dbReference type="InterPro" id="IPR001920">
    <property type="entry name" value="Asp/Glu_race"/>
</dbReference>